<dbReference type="Gene3D" id="3.40.50.150">
    <property type="entry name" value="Vaccinia Virus protein VP39"/>
    <property type="match status" value="1"/>
</dbReference>
<dbReference type="Proteomes" id="UP000194137">
    <property type="component" value="Chromosome"/>
</dbReference>
<dbReference type="EMBL" id="CP021112">
    <property type="protein sequence ID" value="ARQ00693.1"/>
    <property type="molecule type" value="Genomic_DNA"/>
</dbReference>
<keyword evidence="3" id="KW-1185">Reference proteome</keyword>
<dbReference type="InterPro" id="IPR029063">
    <property type="entry name" value="SAM-dependent_MTases_sf"/>
</dbReference>
<dbReference type="KEGG" id="psin:CAK95_17595"/>
<evidence type="ECO:0000259" key="1">
    <source>
        <dbReference type="Pfam" id="PF05050"/>
    </source>
</evidence>
<proteinExistence type="predicted"/>
<dbReference type="Pfam" id="PF05050">
    <property type="entry name" value="Methyltransf_21"/>
    <property type="match status" value="1"/>
</dbReference>
<organism evidence="2 3">
    <name type="scientific">Pseudorhodoplanes sinuspersici</name>
    <dbReference type="NCBI Taxonomy" id="1235591"/>
    <lineage>
        <taxon>Bacteria</taxon>
        <taxon>Pseudomonadati</taxon>
        <taxon>Pseudomonadota</taxon>
        <taxon>Alphaproteobacteria</taxon>
        <taxon>Hyphomicrobiales</taxon>
        <taxon>Pseudorhodoplanes</taxon>
    </lineage>
</organism>
<accession>A0A1W6ZTP8</accession>
<gene>
    <name evidence="2" type="ORF">CAK95_17595</name>
</gene>
<feature type="domain" description="Methyltransferase FkbM" evidence="1">
    <location>
        <begin position="32"/>
        <end position="172"/>
    </location>
</feature>
<dbReference type="PANTHER" id="PTHR34009">
    <property type="entry name" value="PROTEIN STAR"/>
    <property type="match status" value="1"/>
</dbReference>
<dbReference type="InterPro" id="IPR053202">
    <property type="entry name" value="EGF_Rcpt_Signaling_Reg"/>
</dbReference>
<protein>
    <recommendedName>
        <fullName evidence="1">Methyltransferase FkbM domain-containing protein</fullName>
    </recommendedName>
</protein>
<dbReference type="GO" id="GO:0005737">
    <property type="term" value="C:cytoplasm"/>
    <property type="evidence" value="ECO:0007669"/>
    <property type="project" value="GOC"/>
</dbReference>
<dbReference type="GO" id="GO:0016197">
    <property type="term" value="P:endosomal transport"/>
    <property type="evidence" value="ECO:0007669"/>
    <property type="project" value="TreeGrafter"/>
</dbReference>
<reference evidence="2 3" key="1">
    <citation type="submission" date="2017-05" db="EMBL/GenBank/DDBJ databases">
        <title>Full genome sequence of Pseudorhodoplanes sinuspersici.</title>
        <authorList>
            <person name="Dastgheib S.M.M."/>
            <person name="Shavandi M."/>
            <person name="Tirandaz H."/>
        </authorList>
    </citation>
    <scope>NUCLEOTIDE SEQUENCE [LARGE SCALE GENOMIC DNA]</scope>
    <source>
        <strain evidence="2 3">RIPI110</strain>
    </source>
</reference>
<dbReference type="GO" id="GO:0006888">
    <property type="term" value="P:endoplasmic reticulum to Golgi vesicle-mediated transport"/>
    <property type="evidence" value="ECO:0007669"/>
    <property type="project" value="TreeGrafter"/>
</dbReference>
<dbReference type="STRING" id="1235591.CAK95_17595"/>
<dbReference type="InterPro" id="IPR006342">
    <property type="entry name" value="FkbM_mtfrase"/>
</dbReference>
<evidence type="ECO:0000313" key="2">
    <source>
        <dbReference type="EMBL" id="ARQ00693.1"/>
    </source>
</evidence>
<name>A0A1W6ZTP8_9HYPH</name>
<sequence length="248" mass="28367">MDHSVAAIFKPDREVALVRDFFANKTDGFFVEVGANDPKKDSQSWHLEESGWSGILVEPLPDLASELRRVRKAQVFEVACSSPDRAGEVLKLHVAGPFSSFDPHLAVTGMRADKVIDVNVRTLDEVLIEGRAARPIDLLSVDVEGHEIDVLRGFDFDRWKPRLILLEDHVSSLDKHRFMIKVGYTLMRRTGLNGWYVPRADAPPMSLLGRWQIARKYYLALPFRMFRDARRRLRDRIRFRQQDQGGAG</sequence>
<dbReference type="AlphaFoldDB" id="A0A1W6ZTP8"/>
<dbReference type="NCBIfam" id="TIGR01444">
    <property type="entry name" value="fkbM_fam"/>
    <property type="match status" value="1"/>
</dbReference>
<dbReference type="PANTHER" id="PTHR34009:SF2">
    <property type="entry name" value="PROTEIN STAR"/>
    <property type="match status" value="1"/>
</dbReference>
<evidence type="ECO:0000313" key="3">
    <source>
        <dbReference type="Proteomes" id="UP000194137"/>
    </source>
</evidence>
<dbReference type="GO" id="GO:0005886">
    <property type="term" value="C:plasma membrane"/>
    <property type="evidence" value="ECO:0007669"/>
    <property type="project" value="TreeGrafter"/>
</dbReference>
<dbReference type="SUPFAM" id="SSF53335">
    <property type="entry name" value="S-adenosyl-L-methionine-dependent methyltransferases"/>
    <property type="match status" value="1"/>
</dbReference>